<dbReference type="SMART" id="SM01217">
    <property type="entry name" value="Fn3_like"/>
    <property type="match status" value="1"/>
</dbReference>
<organism evidence="11 12">
    <name type="scientific">Suillus subaureus</name>
    <dbReference type="NCBI Taxonomy" id="48587"/>
    <lineage>
        <taxon>Eukaryota</taxon>
        <taxon>Fungi</taxon>
        <taxon>Dikarya</taxon>
        <taxon>Basidiomycota</taxon>
        <taxon>Agaricomycotina</taxon>
        <taxon>Agaricomycetes</taxon>
        <taxon>Agaricomycetidae</taxon>
        <taxon>Boletales</taxon>
        <taxon>Suillineae</taxon>
        <taxon>Suillaceae</taxon>
        <taxon>Suillus</taxon>
    </lineage>
</organism>
<sequence>FADQEDLIAAWENGKASPIAEGSSTALWQPAFQATFKVTNTGPVSGMEIPRYIHFPSSASKPPSVLKGFTNVEISPSSTEQASITLSRYDLSIWDVVAQGWCEPDGQISFSIGASSRDFRPQGNIPT</sequence>
<protein>
    <recommendedName>
        <fullName evidence="4">beta-glucosidase</fullName>
        <ecNumber evidence="4">3.2.1.21</ecNumber>
    </recommendedName>
</protein>
<keyword evidence="8" id="KW-0326">Glycosidase</keyword>
<feature type="non-terminal residue" evidence="11">
    <location>
        <position position="1"/>
    </location>
</feature>
<dbReference type="InterPro" id="IPR013783">
    <property type="entry name" value="Ig-like_fold"/>
</dbReference>
<dbReference type="Gene3D" id="2.60.40.10">
    <property type="entry name" value="Immunoglobulins"/>
    <property type="match status" value="1"/>
</dbReference>
<dbReference type="GO" id="GO:0008422">
    <property type="term" value="F:beta-glucosidase activity"/>
    <property type="evidence" value="ECO:0007669"/>
    <property type="project" value="UniProtKB-EC"/>
</dbReference>
<comment type="similarity">
    <text evidence="3">Belongs to the glycosyl hydrolase 3 family.</text>
</comment>
<keyword evidence="12" id="KW-1185">Reference proteome</keyword>
<evidence type="ECO:0000256" key="6">
    <source>
        <dbReference type="ARBA" id="ARBA00023001"/>
    </source>
</evidence>
<dbReference type="GeneID" id="64625373"/>
<evidence type="ECO:0000256" key="8">
    <source>
        <dbReference type="ARBA" id="ARBA00023295"/>
    </source>
</evidence>
<keyword evidence="9" id="KW-0624">Polysaccharide degradation</keyword>
<dbReference type="Pfam" id="PF14310">
    <property type="entry name" value="Fn3-like"/>
    <property type="match status" value="1"/>
</dbReference>
<keyword evidence="7" id="KW-0119">Carbohydrate metabolism</keyword>
<comment type="catalytic activity">
    <reaction evidence="1">
        <text>Hydrolysis of terminal, non-reducing beta-D-glucosyl residues with release of beta-D-glucose.</text>
        <dbReference type="EC" id="3.2.1.21"/>
    </reaction>
</comment>
<name>A0A9P7JAZ0_9AGAM</name>
<dbReference type="AlphaFoldDB" id="A0A9P7JAZ0"/>
<accession>A0A9P7JAZ0</accession>
<comment type="caution">
    <text evidence="11">The sequence shown here is derived from an EMBL/GenBank/DDBJ whole genome shotgun (WGS) entry which is preliminary data.</text>
</comment>
<comment type="pathway">
    <text evidence="2">Glycan metabolism; cellulose degradation.</text>
</comment>
<gene>
    <name evidence="11" type="ORF">BJ212DRAFT_1277341</name>
</gene>
<evidence type="ECO:0000256" key="3">
    <source>
        <dbReference type="ARBA" id="ARBA00005336"/>
    </source>
</evidence>
<evidence type="ECO:0000256" key="4">
    <source>
        <dbReference type="ARBA" id="ARBA00012744"/>
    </source>
</evidence>
<evidence type="ECO:0000256" key="2">
    <source>
        <dbReference type="ARBA" id="ARBA00004987"/>
    </source>
</evidence>
<feature type="domain" description="Fibronectin type III-like" evidence="10">
    <location>
        <begin position="48"/>
        <end position="116"/>
    </location>
</feature>
<dbReference type="PANTHER" id="PTHR42715">
    <property type="entry name" value="BETA-GLUCOSIDASE"/>
    <property type="match status" value="1"/>
</dbReference>
<evidence type="ECO:0000313" key="12">
    <source>
        <dbReference type="Proteomes" id="UP000807769"/>
    </source>
</evidence>
<evidence type="ECO:0000313" key="11">
    <source>
        <dbReference type="EMBL" id="KAG1811907.1"/>
    </source>
</evidence>
<dbReference type="InterPro" id="IPR050288">
    <property type="entry name" value="Cellulose_deg_GH3"/>
</dbReference>
<dbReference type="InterPro" id="IPR026891">
    <property type="entry name" value="Fn3-like"/>
</dbReference>
<keyword evidence="5" id="KW-0378">Hydrolase</keyword>
<evidence type="ECO:0000256" key="9">
    <source>
        <dbReference type="ARBA" id="ARBA00023326"/>
    </source>
</evidence>
<evidence type="ECO:0000256" key="5">
    <source>
        <dbReference type="ARBA" id="ARBA00022801"/>
    </source>
</evidence>
<keyword evidence="6" id="KW-0136">Cellulose degradation</keyword>
<dbReference type="PANTHER" id="PTHR42715:SF2">
    <property type="entry name" value="BETA-GLUCOSIDASE F-RELATED"/>
    <property type="match status" value="1"/>
</dbReference>
<evidence type="ECO:0000259" key="10">
    <source>
        <dbReference type="SMART" id="SM01217"/>
    </source>
</evidence>
<dbReference type="RefSeq" id="XP_041190328.1">
    <property type="nucleotide sequence ID" value="XM_041331356.1"/>
</dbReference>
<dbReference type="OrthoDB" id="2684524at2759"/>
<dbReference type="EMBL" id="JABBWG010000028">
    <property type="protein sequence ID" value="KAG1811907.1"/>
    <property type="molecule type" value="Genomic_DNA"/>
</dbReference>
<dbReference type="Proteomes" id="UP000807769">
    <property type="component" value="Unassembled WGS sequence"/>
</dbReference>
<evidence type="ECO:0000256" key="7">
    <source>
        <dbReference type="ARBA" id="ARBA00023277"/>
    </source>
</evidence>
<evidence type="ECO:0000256" key="1">
    <source>
        <dbReference type="ARBA" id="ARBA00000448"/>
    </source>
</evidence>
<reference evidence="11" key="1">
    <citation type="journal article" date="2020" name="New Phytol.">
        <title>Comparative genomics reveals dynamic genome evolution in host specialist ectomycorrhizal fungi.</title>
        <authorList>
            <person name="Lofgren L.A."/>
            <person name="Nguyen N.H."/>
            <person name="Vilgalys R."/>
            <person name="Ruytinx J."/>
            <person name="Liao H.L."/>
            <person name="Branco S."/>
            <person name="Kuo A."/>
            <person name="LaButti K."/>
            <person name="Lipzen A."/>
            <person name="Andreopoulos W."/>
            <person name="Pangilinan J."/>
            <person name="Riley R."/>
            <person name="Hundley H."/>
            <person name="Na H."/>
            <person name="Barry K."/>
            <person name="Grigoriev I.V."/>
            <person name="Stajich J.E."/>
            <person name="Kennedy P.G."/>
        </authorList>
    </citation>
    <scope>NUCLEOTIDE SEQUENCE</scope>
    <source>
        <strain evidence="11">MN1</strain>
    </source>
</reference>
<dbReference type="GO" id="GO:0030245">
    <property type="term" value="P:cellulose catabolic process"/>
    <property type="evidence" value="ECO:0007669"/>
    <property type="project" value="UniProtKB-KW"/>
</dbReference>
<dbReference type="EC" id="3.2.1.21" evidence="4"/>
<proteinExistence type="inferred from homology"/>